<organism evidence="8 9">
    <name type="scientific">Saguinus oedipus</name>
    <name type="common">Cotton-top tamarin</name>
    <name type="synonym">Oedipomidas oedipus</name>
    <dbReference type="NCBI Taxonomy" id="9490"/>
    <lineage>
        <taxon>Eukaryota</taxon>
        <taxon>Metazoa</taxon>
        <taxon>Chordata</taxon>
        <taxon>Craniata</taxon>
        <taxon>Vertebrata</taxon>
        <taxon>Euteleostomi</taxon>
        <taxon>Mammalia</taxon>
        <taxon>Eutheria</taxon>
        <taxon>Euarchontoglires</taxon>
        <taxon>Primates</taxon>
        <taxon>Haplorrhini</taxon>
        <taxon>Platyrrhini</taxon>
        <taxon>Cebidae</taxon>
        <taxon>Callitrichinae</taxon>
        <taxon>Saguinus</taxon>
    </lineage>
</organism>
<evidence type="ECO:0000313" key="9">
    <source>
        <dbReference type="Proteomes" id="UP001266305"/>
    </source>
</evidence>
<evidence type="ECO:0000313" key="8">
    <source>
        <dbReference type="EMBL" id="KAK2089800.1"/>
    </source>
</evidence>
<evidence type="ECO:0000256" key="5">
    <source>
        <dbReference type="ARBA" id="ARBA00022782"/>
    </source>
</evidence>
<evidence type="ECO:0000256" key="2">
    <source>
        <dbReference type="ARBA" id="ARBA00022245"/>
    </source>
</evidence>
<reference evidence="8 9" key="1">
    <citation type="submission" date="2023-05" db="EMBL/GenBank/DDBJ databases">
        <title>B98-5 Cell Line De Novo Hybrid Assembly: An Optical Mapping Approach.</title>
        <authorList>
            <person name="Kananen K."/>
            <person name="Auerbach J.A."/>
            <person name="Kautto E."/>
            <person name="Blachly J.S."/>
        </authorList>
    </citation>
    <scope>NUCLEOTIDE SEQUENCE [LARGE SCALE GENOMIC DNA]</scope>
    <source>
        <strain evidence="8">B95-8</strain>
        <tissue evidence="8">Cell line</tissue>
    </source>
</reference>
<keyword evidence="6" id="KW-0744">Spermatogenesis</keyword>
<keyword evidence="4" id="KW-0597">Phosphoprotein</keyword>
<comment type="function">
    <text evidence="1">May play an important role in spermatogenesis and/or testis development.</text>
</comment>
<protein>
    <recommendedName>
        <fullName evidence="2">Male-enhanced antigen 1</fullName>
    </recommendedName>
</protein>
<keyword evidence="5" id="KW-0221">Differentiation</keyword>
<feature type="non-terminal residue" evidence="8">
    <location>
        <position position="68"/>
    </location>
</feature>
<evidence type="ECO:0000256" key="7">
    <source>
        <dbReference type="SAM" id="MobiDB-lite"/>
    </source>
</evidence>
<gene>
    <name evidence="8" type="primary">MEA1_3</name>
    <name evidence="8" type="ORF">P7K49_032466</name>
</gene>
<evidence type="ECO:0000256" key="6">
    <source>
        <dbReference type="ARBA" id="ARBA00022871"/>
    </source>
</evidence>
<comment type="caution">
    <text evidence="8">The sequence shown here is derived from an EMBL/GenBank/DDBJ whole genome shotgun (WGS) entry which is preliminary data.</text>
</comment>
<keyword evidence="9" id="KW-1185">Reference proteome</keyword>
<evidence type="ECO:0000256" key="3">
    <source>
        <dbReference type="ARBA" id="ARBA00022473"/>
    </source>
</evidence>
<sequence>MAAVVPGGDSMGPERIFPSQTEELGPRQGPSAGTVDWSREEPEEEQEETGSGPASYSYQPRTKILNKR</sequence>
<name>A0ABQ9TZ96_SAGOE</name>
<evidence type="ECO:0000256" key="4">
    <source>
        <dbReference type="ARBA" id="ARBA00022553"/>
    </source>
</evidence>
<dbReference type="Proteomes" id="UP001266305">
    <property type="component" value="Unassembled WGS sequence"/>
</dbReference>
<evidence type="ECO:0000256" key="1">
    <source>
        <dbReference type="ARBA" id="ARBA00002540"/>
    </source>
</evidence>
<feature type="region of interest" description="Disordered" evidence="7">
    <location>
        <begin position="1"/>
        <end position="68"/>
    </location>
</feature>
<dbReference type="PANTHER" id="PTHR17005">
    <property type="entry name" value="MALE-ENHANCED ANTIGEN-1"/>
    <property type="match status" value="1"/>
</dbReference>
<accession>A0ABQ9TZ96</accession>
<dbReference type="InterPro" id="IPR009685">
    <property type="entry name" value="MEA1"/>
</dbReference>
<proteinExistence type="predicted"/>
<keyword evidence="3" id="KW-0217">Developmental protein</keyword>
<dbReference type="EMBL" id="JASSZA010000018">
    <property type="protein sequence ID" value="KAK2089800.1"/>
    <property type="molecule type" value="Genomic_DNA"/>
</dbReference>